<dbReference type="Gene3D" id="3.20.20.240">
    <property type="entry name" value="Methylmalonyl-CoA mutase"/>
    <property type="match status" value="1"/>
</dbReference>
<evidence type="ECO:0000256" key="1">
    <source>
        <dbReference type="ARBA" id="ARBA00001922"/>
    </source>
</evidence>
<evidence type="ECO:0000256" key="6">
    <source>
        <dbReference type="ARBA" id="ARBA00023235"/>
    </source>
</evidence>
<organism evidence="10 11">
    <name type="scientific">Blastococcus carthaginiensis</name>
    <dbReference type="NCBI Taxonomy" id="3050034"/>
    <lineage>
        <taxon>Bacteria</taxon>
        <taxon>Bacillati</taxon>
        <taxon>Actinomycetota</taxon>
        <taxon>Actinomycetes</taxon>
        <taxon>Geodermatophilales</taxon>
        <taxon>Geodermatophilaceae</taxon>
        <taxon>Blastococcus</taxon>
    </lineage>
</organism>
<keyword evidence="11" id="KW-1185">Reference proteome</keyword>
<dbReference type="Pfam" id="PF01642">
    <property type="entry name" value="MM_CoA_mutase"/>
    <property type="match status" value="1"/>
</dbReference>
<dbReference type="EC" id="5.4.99.2" evidence="4"/>
<reference evidence="11" key="1">
    <citation type="submission" date="2023-05" db="EMBL/GenBank/DDBJ databases">
        <title>Draft genome of Pseudofrankia sp. BMG5.37.</title>
        <authorList>
            <person name="Gtari M."/>
            <person name="Ghodhbane F."/>
            <person name="Sbissi I."/>
        </authorList>
    </citation>
    <scope>NUCLEOTIDE SEQUENCE [LARGE SCALE GENOMIC DNA]</scope>
    <source>
        <strain evidence="11">BMG 814</strain>
    </source>
</reference>
<feature type="region of interest" description="Disordered" evidence="8">
    <location>
        <begin position="53"/>
        <end position="72"/>
    </location>
</feature>
<dbReference type="RefSeq" id="WP_305999513.1">
    <property type="nucleotide sequence ID" value="NZ_JASNFN010000009.1"/>
</dbReference>
<keyword evidence="5" id="KW-0846">Cobalamin</keyword>
<feature type="region of interest" description="Disordered" evidence="8">
    <location>
        <begin position="106"/>
        <end position="133"/>
    </location>
</feature>
<feature type="region of interest" description="Disordered" evidence="8">
    <location>
        <begin position="1"/>
        <end position="27"/>
    </location>
</feature>
<dbReference type="InterPro" id="IPR058549">
    <property type="entry name" value="MeMalonylCoA_mutase_a/b_site"/>
</dbReference>
<evidence type="ECO:0000313" key="10">
    <source>
        <dbReference type="EMBL" id="MDP5182848.1"/>
    </source>
</evidence>
<evidence type="ECO:0000259" key="9">
    <source>
        <dbReference type="Pfam" id="PF01642"/>
    </source>
</evidence>
<evidence type="ECO:0000256" key="4">
    <source>
        <dbReference type="ARBA" id="ARBA00012398"/>
    </source>
</evidence>
<evidence type="ECO:0000256" key="5">
    <source>
        <dbReference type="ARBA" id="ARBA00022628"/>
    </source>
</evidence>
<sequence length="654" mass="66916">MSSTDHRTSSGPGSAPADADVPAEHAVPEDLVLAGEFDAVTRDQWRELVAGVLRKTGREEPPDPAEDALRRPVAPGVTVAPLYTAEDAGDLPAGVGVPGLPPFVRGARPAGGPAGSPEVTASGGAEGGASGGWDIRQRHAHPDVATTREAIAADLENGVTSLWLVLGEGAIPVDALGDVLADVYLDLAPVTVQGGFDAAEAFLALVEGRTDLAPGGSLGLDPLGVEAASGERQDLSGLADVARRAAAHGAGRPGPALRTVVVDGTVFHDAGASVVEELGCSLAAGVAYLRALTDGGLTVDEAVAQIEFRYAASADQFTTIAALRAARRLWDRVGEVSGASAEARAQRQHAVTSSVMTTKRDPWVNMLRTTVACFAAGVGGADAVTVQPFDAALGLPDSFSRRIARNTQNLLVEEGHLGRVLDPAGGSWYVESLSDELARAAWEWFTEIERAGGLSAALASGLVRDRIGQAWDARAERLATRADAITGVSEFPNLTEKLPARQPAAEVLPATGGLPRVRAAQEFEALRDAADATATRPAVYLATLGPIARHTARATFAANLFQAGGLATPSGDDAAGLADAGTAVACICGTDKDYAEHAAGLAAELKAAGATSVWLAGKPDLAVEGVDGYVFAGCDALAALRTVHAELGLEGVTE</sequence>
<comment type="subunit">
    <text evidence="3">Heterodimer of an alpha and a beta chain.</text>
</comment>
<proteinExistence type="inferred from homology"/>
<dbReference type="InterPro" id="IPR024067">
    <property type="entry name" value="Me-malonyl-CoA_mutase_sm_su_N"/>
</dbReference>
<dbReference type="PANTHER" id="PTHR48101">
    <property type="entry name" value="METHYLMALONYL-COA MUTASE, MITOCHONDRIAL-RELATED"/>
    <property type="match status" value="1"/>
</dbReference>
<evidence type="ECO:0000256" key="8">
    <source>
        <dbReference type="SAM" id="MobiDB-lite"/>
    </source>
</evidence>
<dbReference type="PROSITE" id="PS00544">
    <property type="entry name" value="METMALONYL_COA_MUTASE"/>
    <property type="match status" value="1"/>
</dbReference>
<gene>
    <name evidence="10" type="ORF">QOZ88_09360</name>
</gene>
<comment type="cofactor">
    <cofactor evidence="1">
        <name>adenosylcob(III)alamin</name>
        <dbReference type="ChEBI" id="CHEBI:18408"/>
    </cofactor>
</comment>
<evidence type="ECO:0000256" key="2">
    <source>
        <dbReference type="ARBA" id="ARBA00008465"/>
    </source>
</evidence>
<dbReference type="PANTHER" id="PTHR48101:SF4">
    <property type="entry name" value="METHYLMALONYL-COA MUTASE, MITOCHONDRIAL"/>
    <property type="match status" value="1"/>
</dbReference>
<evidence type="ECO:0000256" key="3">
    <source>
        <dbReference type="ARBA" id="ARBA00011870"/>
    </source>
</evidence>
<name>A0ABT9IBA5_9ACTN</name>
<protein>
    <recommendedName>
        <fullName evidence="4">methylmalonyl-CoA mutase</fullName>
        <ecNumber evidence="4">5.4.99.2</ecNumber>
    </recommendedName>
</protein>
<comment type="similarity">
    <text evidence="2">Belongs to the methylmalonyl-CoA mutase family.</text>
</comment>
<dbReference type="Gene3D" id="3.40.50.280">
    <property type="entry name" value="Cobalamin-binding domain"/>
    <property type="match status" value="1"/>
</dbReference>
<dbReference type="Gene3D" id="1.10.196.20">
    <property type="match status" value="1"/>
</dbReference>
<keyword evidence="7" id="KW-0170">Cobalt</keyword>
<feature type="domain" description="Methylmalonyl-CoA mutase alpha/beta chain catalytic" evidence="9">
    <location>
        <begin position="255"/>
        <end position="519"/>
    </location>
</feature>
<dbReference type="InterPro" id="IPR016176">
    <property type="entry name" value="Cbl-dep_enz_cat"/>
</dbReference>
<keyword evidence="6" id="KW-0413">Isomerase</keyword>
<evidence type="ECO:0000313" key="11">
    <source>
        <dbReference type="Proteomes" id="UP001233673"/>
    </source>
</evidence>
<accession>A0ABT9IBA5</accession>
<dbReference type="InterPro" id="IPR006099">
    <property type="entry name" value="MeMalonylCoA_mutase_a/b_cat"/>
</dbReference>
<comment type="caution">
    <text evidence="10">The sequence shown here is derived from an EMBL/GenBank/DDBJ whole genome shotgun (WGS) entry which is preliminary data.</text>
</comment>
<dbReference type="Proteomes" id="UP001233673">
    <property type="component" value="Unassembled WGS sequence"/>
</dbReference>
<dbReference type="SUPFAM" id="SSF51703">
    <property type="entry name" value="Cobalamin (vitamin B12)-dependent enzymes"/>
    <property type="match status" value="1"/>
</dbReference>
<dbReference type="CDD" id="cd03677">
    <property type="entry name" value="MM_CoA_mutase_beta"/>
    <property type="match status" value="1"/>
</dbReference>
<evidence type="ECO:0000256" key="7">
    <source>
        <dbReference type="ARBA" id="ARBA00023285"/>
    </source>
</evidence>
<dbReference type="EMBL" id="JASNFN010000009">
    <property type="protein sequence ID" value="MDP5182848.1"/>
    <property type="molecule type" value="Genomic_DNA"/>
</dbReference>